<dbReference type="Pfam" id="PF00690">
    <property type="entry name" value="Cation_ATPase_N"/>
    <property type="match status" value="1"/>
</dbReference>
<dbReference type="InterPro" id="IPR016161">
    <property type="entry name" value="Ald_DH/histidinol_DH"/>
</dbReference>
<feature type="transmembrane region" description="Helical" evidence="10">
    <location>
        <begin position="357"/>
        <end position="378"/>
    </location>
</feature>
<feature type="transmembrane region" description="Helical" evidence="10">
    <location>
        <begin position="1019"/>
        <end position="1036"/>
    </location>
</feature>
<evidence type="ECO:0000256" key="7">
    <source>
        <dbReference type="ARBA" id="ARBA00022989"/>
    </source>
</evidence>
<dbReference type="InterPro" id="IPR050510">
    <property type="entry name" value="Cation_transp_ATPase_P-type"/>
</dbReference>
<dbReference type="Gene3D" id="3.40.1110.10">
    <property type="entry name" value="Calcium-transporting ATPase, cytoplasmic domain N"/>
    <property type="match status" value="1"/>
</dbReference>
<dbReference type="EMBL" id="CAJNNV010033183">
    <property type="protein sequence ID" value="CAE8642640.1"/>
    <property type="molecule type" value="Genomic_DNA"/>
</dbReference>
<dbReference type="InterPro" id="IPR044492">
    <property type="entry name" value="P_typ_ATPase_HD_dom"/>
</dbReference>
<dbReference type="InterPro" id="IPR001757">
    <property type="entry name" value="P_typ_ATPase"/>
</dbReference>
<dbReference type="InterPro" id="IPR018303">
    <property type="entry name" value="ATPase_P-typ_P_site"/>
</dbReference>
<keyword evidence="7 10" id="KW-1133">Transmembrane helix</keyword>
<comment type="subcellular location">
    <subcellularLocation>
        <location evidence="1">Cell membrane</location>
        <topology evidence="1">Multi-pass membrane protein</topology>
    </subcellularLocation>
</comment>
<name>A0A813HYZ8_POLGL</name>
<dbReference type="Pfam" id="PF00689">
    <property type="entry name" value="Cation_ATPase_C"/>
    <property type="match status" value="1"/>
</dbReference>
<comment type="caution">
    <text evidence="12">The sequence shown here is derived from an EMBL/GenBank/DDBJ whole genome shotgun (WGS) entry which is preliminary data.</text>
</comment>
<feature type="region of interest" description="Disordered" evidence="9">
    <location>
        <begin position="282"/>
        <end position="301"/>
    </location>
</feature>
<dbReference type="PROSITE" id="PS00154">
    <property type="entry name" value="ATPASE_E1_E2"/>
    <property type="match status" value="1"/>
</dbReference>
<dbReference type="AlphaFoldDB" id="A0A813HYZ8"/>
<dbReference type="InterPro" id="IPR006068">
    <property type="entry name" value="ATPase_P-typ_cation-transptr_C"/>
</dbReference>
<feature type="transmembrane region" description="Helical" evidence="10">
    <location>
        <begin position="938"/>
        <end position="960"/>
    </location>
</feature>
<dbReference type="SUPFAM" id="SSF56784">
    <property type="entry name" value="HAD-like"/>
    <property type="match status" value="1"/>
</dbReference>
<dbReference type="GO" id="GO:0036376">
    <property type="term" value="P:sodium ion export across plasma membrane"/>
    <property type="evidence" value="ECO:0007669"/>
    <property type="project" value="TreeGrafter"/>
</dbReference>
<dbReference type="Gene3D" id="1.20.1110.10">
    <property type="entry name" value="Calcium-transporting ATPase, transmembrane domain"/>
    <property type="match status" value="1"/>
</dbReference>
<reference evidence="12" key="1">
    <citation type="submission" date="2021-02" db="EMBL/GenBank/DDBJ databases">
        <authorList>
            <person name="Dougan E. K."/>
            <person name="Rhodes N."/>
            <person name="Thang M."/>
            <person name="Chan C."/>
        </authorList>
    </citation>
    <scope>NUCLEOTIDE SEQUENCE</scope>
</reference>
<dbReference type="SUPFAM" id="SSF53720">
    <property type="entry name" value="ALDH-like"/>
    <property type="match status" value="1"/>
</dbReference>
<dbReference type="InterPro" id="IPR016163">
    <property type="entry name" value="Ald_DH_C"/>
</dbReference>
<proteinExistence type="predicted"/>
<dbReference type="SFLD" id="SFLDG00002">
    <property type="entry name" value="C1.7:_P-type_atpase_like"/>
    <property type="match status" value="1"/>
</dbReference>
<feature type="compositionally biased region" description="Basic and acidic residues" evidence="9">
    <location>
        <begin position="1"/>
        <end position="10"/>
    </location>
</feature>
<dbReference type="SUPFAM" id="SSF81660">
    <property type="entry name" value="Metal cation-transporting ATPase, ATP-binding domain N"/>
    <property type="match status" value="1"/>
</dbReference>
<dbReference type="Gene3D" id="2.70.150.10">
    <property type="entry name" value="Calcium-transporting ATPase, cytoplasmic transduction domain A"/>
    <property type="match status" value="1"/>
</dbReference>
<feature type="transmembrane region" description="Helical" evidence="10">
    <location>
        <begin position="981"/>
        <end position="999"/>
    </location>
</feature>
<dbReference type="SFLD" id="SFLDS00003">
    <property type="entry name" value="Haloacid_Dehalogenase"/>
    <property type="match status" value="1"/>
</dbReference>
<dbReference type="PRINTS" id="PR00121">
    <property type="entry name" value="NAKATPASE"/>
</dbReference>
<dbReference type="SMART" id="SM00831">
    <property type="entry name" value="Cation_ATPase_N"/>
    <property type="match status" value="1"/>
</dbReference>
<evidence type="ECO:0000256" key="5">
    <source>
        <dbReference type="ARBA" id="ARBA00022840"/>
    </source>
</evidence>
<dbReference type="GO" id="GO:0016620">
    <property type="term" value="F:oxidoreductase activity, acting on the aldehyde or oxo group of donors, NAD or NADP as acceptor"/>
    <property type="evidence" value="ECO:0007669"/>
    <property type="project" value="InterPro"/>
</dbReference>
<dbReference type="InterPro" id="IPR036412">
    <property type="entry name" value="HAD-like_sf"/>
</dbReference>
<dbReference type="GO" id="GO:0005886">
    <property type="term" value="C:plasma membrane"/>
    <property type="evidence" value="ECO:0007669"/>
    <property type="project" value="UniProtKB-SubCell"/>
</dbReference>
<dbReference type="GO" id="GO:1902600">
    <property type="term" value="P:proton transmembrane transport"/>
    <property type="evidence" value="ECO:0007669"/>
    <property type="project" value="TreeGrafter"/>
</dbReference>
<dbReference type="OrthoDB" id="116380at2759"/>
<dbReference type="PANTHER" id="PTHR43294:SF21">
    <property type="entry name" value="CATION TRANSPORTING ATPASE"/>
    <property type="match status" value="1"/>
</dbReference>
<keyword evidence="13" id="KW-1185">Reference proteome</keyword>
<dbReference type="GO" id="GO:0005524">
    <property type="term" value="F:ATP binding"/>
    <property type="evidence" value="ECO:0007669"/>
    <property type="project" value="UniProtKB-KW"/>
</dbReference>
<dbReference type="SFLD" id="SFLDF00027">
    <property type="entry name" value="p-type_atpase"/>
    <property type="match status" value="1"/>
</dbReference>
<dbReference type="SUPFAM" id="SSF81665">
    <property type="entry name" value="Calcium ATPase, transmembrane domain M"/>
    <property type="match status" value="1"/>
</dbReference>
<feature type="transmembrane region" description="Helical" evidence="10">
    <location>
        <begin position="131"/>
        <end position="153"/>
    </location>
</feature>
<dbReference type="InterPro" id="IPR023214">
    <property type="entry name" value="HAD_sf"/>
</dbReference>
<dbReference type="NCBIfam" id="TIGR01494">
    <property type="entry name" value="ATPase_P-type"/>
    <property type="match status" value="2"/>
</dbReference>
<keyword evidence="4" id="KW-0547">Nucleotide-binding</keyword>
<evidence type="ECO:0000313" key="13">
    <source>
        <dbReference type="Proteomes" id="UP000654075"/>
    </source>
</evidence>
<evidence type="ECO:0000256" key="6">
    <source>
        <dbReference type="ARBA" id="ARBA00022967"/>
    </source>
</evidence>
<dbReference type="Gene3D" id="3.40.309.10">
    <property type="entry name" value="Aldehyde Dehydrogenase, Chain A, domain 2"/>
    <property type="match status" value="1"/>
</dbReference>
<keyword evidence="8 10" id="KW-0472">Membrane</keyword>
<dbReference type="GO" id="GO:0005391">
    <property type="term" value="F:P-type sodium:potassium-exchanging transporter activity"/>
    <property type="evidence" value="ECO:0007669"/>
    <property type="project" value="TreeGrafter"/>
</dbReference>
<evidence type="ECO:0000256" key="10">
    <source>
        <dbReference type="SAM" id="Phobius"/>
    </source>
</evidence>
<evidence type="ECO:0000256" key="1">
    <source>
        <dbReference type="ARBA" id="ARBA00004651"/>
    </source>
</evidence>
<dbReference type="SUPFAM" id="SSF81653">
    <property type="entry name" value="Calcium ATPase, transduction domain A"/>
    <property type="match status" value="1"/>
</dbReference>
<protein>
    <recommendedName>
        <fullName evidence="11">Cation-transporting P-type ATPase N-terminal domain-containing protein</fullName>
    </recommendedName>
</protein>
<dbReference type="InterPro" id="IPR023298">
    <property type="entry name" value="ATPase_P-typ_TM_dom_sf"/>
</dbReference>
<dbReference type="PRINTS" id="PR00119">
    <property type="entry name" value="CATATPASE"/>
</dbReference>
<feature type="transmembrane region" description="Helical" evidence="10">
    <location>
        <begin position="1048"/>
        <end position="1066"/>
    </location>
</feature>
<dbReference type="InterPro" id="IPR008250">
    <property type="entry name" value="ATPase_P-typ_transduc_dom_A_sf"/>
</dbReference>
<feature type="domain" description="Cation-transporting P-type ATPase N-terminal" evidence="11">
    <location>
        <begin position="66"/>
        <end position="156"/>
    </location>
</feature>
<dbReference type="GO" id="GO:0006883">
    <property type="term" value="P:intracellular sodium ion homeostasis"/>
    <property type="evidence" value="ECO:0007669"/>
    <property type="project" value="TreeGrafter"/>
</dbReference>
<dbReference type="GO" id="GO:0030007">
    <property type="term" value="P:intracellular potassium ion homeostasis"/>
    <property type="evidence" value="ECO:0007669"/>
    <property type="project" value="TreeGrafter"/>
</dbReference>
<dbReference type="InterPro" id="IPR059000">
    <property type="entry name" value="ATPase_P-type_domA"/>
</dbReference>
<evidence type="ECO:0000313" key="12">
    <source>
        <dbReference type="EMBL" id="CAE8642640.1"/>
    </source>
</evidence>
<evidence type="ECO:0000256" key="4">
    <source>
        <dbReference type="ARBA" id="ARBA00022741"/>
    </source>
</evidence>
<evidence type="ECO:0000259" key="11">
    <source>
        <dbReference type="SMART" id="SM00831"/>
    </source>
</evidence>
<organism evidence="12 13">
    <name type="scientific">Polarella glacialis</name>
    <name type="common">Dinoflagellate</name>
    <dbReference type="NCBI Taxonomy" id="89957"/>
    <lineage>
        <taxon>Eukaryota</taxon>
        <taxon>Sar</taxon>
        <taxon>Alveolata</taxon>
        <taxon>Dinophyceae</taxon>
        <taxon>Suessiales</taxon>
        <taxon>Suessiaceae</taxon>
        <taxon>Polarella</taxon>
    </lineage>
</organism>
<sequence>MNDASTRELLVDNPPPTAGAPSNVQRTESFMSSSSAIIIEAEVCRQRYKRLHPKDLPDDEKDYKTLVHTLTPERLQEIFKSKFGTDGGKCRQGPCGLKEEQANVYFEVYGKNAITPPQRENIWIKLLKQTFLGIFNILLWSCVVAEVALIVAFSGKTTASEMPKINATAFGTILEDKDEVKDEAQADYVTPIILSAVIVMAALLQWYSELKAQSQMDAMQKMQSASKVPTIRIGSKGERLELELDPVNLVPGDVLFLQAGDRIPADVRILYCSDGMEVDNSALTGESMPEPRKTNTEPVTCPPEQSHNLAFFGTTVLKGNATCVVHAIGDQTYLGKINASLNLPRVKSTLEIQIEHFVHIIAIVAICVGLLSLVANVLSPVKRTAAEVLQNAAAALFAQVPEGLLPTVTISLMIASDQMAARNVIVRKIDAIETLGCVSVFCSDKTGTLTTGEMTVQDLVVPEGSVSVVKSLEVNNRDKETEVFAKKQELASIALCGILNNAADLKIDNGVERWIGSPTEVAILRASSEVSGGAAAAKATREKPEHEKVFEIPFNSENKWMLTVHGKPKSGKFFAILKGAPERVLKFCTVNADSASVAKVEQKLQDLMSQGRRVLCIARREITESAIPAGEKFEGTSGTDCNFPLEGFEFVGLYGIEDPPKKGVAEAVIQAQLAGVKVVMVTGDHPDTARAIATRINILGSSYDEANQEGEQLQGAAEFAVITGVMLDTRTPKGDNFTDGEPADNVAWWKKAVQHTRVFARVSPIHKQVIVMAYQKYGYIGHDGLPIGDIVAMTGDGVNDAPALKQAEVGVAMGQRGTEVAKDAADIVLHDDNFPSVVNGIEQGRLSSENLQKSIMYTLCSKVPQVAPTFAELFGFPQALTVAQVLLIDIGTDIWTAIAYALQPAESKLMERAPRHPRYEKMVNSRVLIYSYGYIGQLQMLFCWLMFFYASPGIMALYASGKSPNEYTMKDFVADTEGMTVYYWTLVLGQIAAAISTTTKLQSVLGIGGPAYGFPNQSLNLMFVGEVVLGIAAIYLGPMQACFNTGSLPLRSILIPISAFVGIVLIDEDDYAFLTAPKMFRGGDQLSEQGVNRHSSFRILAHIDNVLAIPGARLAFGGRPLAETEPEAAKVPSCYGAFQPTAVEVPIEQAIKEEHFGTWTEELFGPFQIIIRYGDEDLEKVLECCERMEAHLTAAVVSNDTYFVNKVLASTVNGTTYAGYLARTTGAPQNHWFGPSNDPRSAGIHTIEAIQLCWSGHREIIYDQGPMPAGWTTPTAS</sequence>
<dbReference type="Pfam" id="PF00122">
    <property type="entry name" value="E1-E2_ATPase"/>
    <property type="match status" value="1"/>
</dbReference>
<dbReference type="GO" id="GO:0016887">
    <property type="term" value="F:ATP hydrolysis activity"/>
    <property type="evidence" value="ECO:0007669"/>
    <property type="project" value="InterPro"/>
</dbReference>
<feature type="region of interest" description="Disordered" evidence="9">
    <location>
        <begin position="1"/>
        <end position="27"/>
    </location>
</feature>
<dbReference type="Gene3D" id="3.40.50.1000">
    <property type="entry name" value="HAD superfamily/HAD-like"/>
    <property type="match status" value="1"/>
</dbReference>
<dbReference type="GO" id="GO:1990573">
    <property type="term" value="P:potassium ion import across plasma membrane"/>
    <property type="evidence" value="ECO:0007669"/>
    <property type="project" value="TreeGrafter"/>
</dbReference>
<dbReference type="Pfam" id="PF13246">
    <property type="entry name" value="Cation_ATPase"/>
    <property type="match status" value="1"/>
</dbReference>
<evidence type="ECO:0000256" key="3">
    <source>
        <dbReference type="ARBA" id="ARBA00022692"/>
    </source>
</evidence>
<dbReference type="InterPro" id="IPR004014">
    <property type="entry name" value="ATPase_P-typ_cation-transptr_N"/>
</dbReference>
<evidence type="ECO:0000256" key="9">
    <source>
        <dbReference type="SAM" id="MobiDB-lite"/>
    </source>
</evidence>
<keyword evidence="6" id="KW-1278">Translocase</keyword>
<dbReference type="Proteomes" id="UP000654075">
    <property type="component" value="Unassembled WGS sequence"/>
</dbReference>
<feature type="transmembrane region" description="Helical" evidence="10">
    <location>
        <begin position="188"/>
        <end position="207"/>
    </location>
</feature>
<evidence type="ECO:0000256" key="8">
    <source>
        <dbReference type="ARBA" id="ARBA00023136"/>
    </source>
</evidence>
<gene>
    <name evidence="12" type="ORF">PGLA1383_LOCUS57074</name>
</gene>
<evidence type="ECO:0000256" key="2">
    <source>
        <dbReference type="ARBA" id="ARBA00022475"/>
    </source>
</evidence>
<accession>A0A813HYZ8</accession>
<dbReference type="OMA" id="FMCAALC"/>
<keyword evidence="2" id="KW-1003">Cell membrane</keyword>
<dbReference type="InterPro" id="IPR023299">
    <property type="entry name" value="ATPase_P-typ_cyto_dom_N"/>
</dbReference>
<keyword evidence="5" id="KW-0067">ATP-binding</keyword>
<dbReference type="PANTHER" id="PTHR43294">
    <property type="entry name" value="SODIUM/POTASSIUM-TRANSPORTING ATPASE SUBUNIT ALPHA"/>
    <property type="match status" value="1"/>
</dbReference>
<keyword evidence="3 10" id="KW-0812">Transmembrane</keyword>